<evidence type="ECO:0000256" key="3">
    <source>
        <dbReference type="ARBA" id="ARBA00022737"/>
    </source>
</evidence>
<keyword evidence="11" id="KW-1185">Reference proteome</keyword>
<dbReference type="SUPFAM" id="SSF57667">
    <property type="entry name" value="beta-beta-alpha zinc fingers"/>
    <property type="match status" value="1"/>
</dbReference>
<evidence type="ECO:0000313" key="11">
    <source>
        <dbReference type="Proteomes" id="UP000243876"/>
    </source>
</evidence>
<feature type="compositionally biased region" description="Pro residues" evidence="8">
    <location>
        <begin position="121"/>
        <end position="133"/>
    </location>
</feature>
<name>A0A0D6EPQ3_SPOSA</name>
<sequence length="949" mass="103577">MAPAPRGSASGATFQCPDCTKTFSRKEYMARHHRSKHSKEKPFICEYCDHAFSRRRVLSDLLRRHYKTCQEAKALGATGPGQAGSRPRSQQAASNSPEPTLPNPHAAANPIPLASTSSAGFPPPPLPQQPPAPSAADFLPTAVPVLPPAPPSAGEHPFNRTAADSIYPPATTTTTAARLPPTFDGSPLSLTTLSDSRNTARPTAAPGSPFLPDLSLPASFLPSNPRSHQNHQHQDQYQREQDHPAPSPPFPRPPHHQQQPSPSAPPPSAFRPGTANNDTLAPGLSGTGSFSADEVLASEVLRDLMRSPMQPFHPNLLREDANPTSSGESPANVLCAPPAAASAEQEPWHGARAAERPEAKETRNEAVALVGSHDWGLMGGFEGFGGQDDMKIEETPAAMALAEYFNKGGVGGISALDLGFPTEPSLFPDWLINPKVTYRDEVDQRFYVPEQMFCLGCAFLSAFLFLRFSSNVDLTVPADLYPWHVPPVKTLSSYAKRAAESLLPSVPVVHAPSIVITQMATHTAFALTVAGGAYEPEGQAFSNEMLVEKRVFLVRGAFSSLSAWSRMKRGTDGRNGRAGFQQPEKTFDDRFASLQSLLLYQLLGLFHRDEQQRLLSQTFHSALIFMLRSLDLPNRIRQWQLPEPGVELAGEELEQAWKDWVQIETYRRVAFIVFLTDLEHSIATDTSQLLLLSDMQLDLPSSDAVWSASTSPEWAHHMRSPREPPPIPFLTAIRALLAPRPPDPFSQQGIVLAELSRLSSFPLLILSRTLSFLERKTEEALQQVDPFHPLRLGIMEDRERENRDILSRIRTGREILRRLPGGMARGGGERWFQNVMPTAAGGSDPSPASTASRASSSSSSGRSSDTSPASTDSTSTPYTPPDNFTTLLEELDADDEADARAGAGIYQSFHGEGGAMPGESYAEAQERLRKHRERRAKDARTLFPDMMGA</sequence>
<evidence type="ECO:0000313" key="10">
    <source>
        <dbReference type="EMBL" id="CEQ42047.1"/>
    </source>
</evidence>
<feature type="domain" description="C2H2-type" evidence="9">
    <location>
        <begin position="14"/>
        <end position="42"/>
    </location>
</feature>
<feature type="region of interest" description="Disordered" evidence="8">
    <location>
        <begin position="76"/>
        <end position="287"/>
    </location>
</feature>
<keyword evidence="2" id="KW-0479">Metal-binding</keyword>
<dbReference type="PANTHER" id="PTHR40626">
    <property type="entry name" value="MIP31509P"/>
    <property type="match status" value="1"/>
</dbReference>
<dbReference type="PANTHER" id="PTHR40626:SF11">
    <property type="entry name" value="ZINC FINGER PROTEIN YPR022C"/>
    <property type="match status" value="1"/>
</dbReference>
<keyword evidence="3" id="KW-0677">Repeat</keyword>
<dbReference type="GO" id="GO:0008270">
    <property type="term" value="F:zinc ion binding"/>
    <property type="evidence" value="ECO:0007669"/>
    <property type="project" value="UniProtKB-KW"/>
</dbReference>
<feature type="region of interest" description="Disordered" evidence="8">
    <location>
        <begin position="908"/>
        <end position="949"/>
    </location>
</feature>
<keyword evidence="4 7" id="KW-0863">Zinc-finger</keyword>
<evidence type="ECO:0000256" key="4">
    <source>
        <dbReference type="ARBA" id="ARBA00022771"/>
    </source>
</evidence>
<feature type="compositionally biased region" description="Low complexity" evidence="8">
    <location>
        <begin position="843"/>
        <end position="877"/>
    </location>
</feature>
<evidence type="ECO:0000256" key="2">
    <source>
        <dbReference type="ARBA" id="ARBA00022723"/>
    </source>
</evidence>
<protein>
    <submittedName>
        <fullName evidence="10">SPOSA6832_03824-mRNA-1:cds</fullName>
    </submittedName>
</protein>
<dbReference type="GO" id="GO:0006351">
    <property type="term" value="P:DNA-templated transcription"/>
    <property type="evidence" value="ECO:0007669"/>
    <property type="project" value="InterPro"/>
</dbReference>
<dbReference type="GO" id="GO:0005634">
    <property type="term" value="C:nucleus"/>
    <property type="evidence" value="ECO:0007669"/>
    <property type="project" value="UniProtKB-SubCell"/>
</dbReference>
<dbReference type="GO" id="GO:0000785">
    <property type="term" value="C:chromatin"/>
    <property type="evidence" value="ECO:0007669"/>
    <property type="project" value="TreeGrafter"/>
</dbReference>
<gene>
    <name evidence="10" type="primary">SPOSA6832_03824</name>
</gene>
<dbReference type="Gene3D" id="3.30.160.60">
    <property type="entry name" value="Classic Zinc Finger"/>
    <property type="match status" value="2"/>
</dbReference>
<dbReference type="OrthoDB" id="8922241at2759"/>
<feature type="compositionally biased region" description="Basic and acidic residues" evidence="8">
    <location>
        <begin position="232"/>
        <end position="243"/>
    </location>
</feature>
<evidence type="ECO:0000256" key="8">
    <source>
        <dbReference type="SAM" id="MobiDB-lite"/>
    </source>
</evidence>
<feature type="compositionally biased region" description="Low complexity" evidence="8">
    <location>
        <begin position="168"/>
        <end position="182"/>
    </location>
</feature>
<evidence type="ECO:0000256" key="7">
    <source>
        <dbReference type="PROSITE-ProRule" id="PRU00042"/>
    </source>
</evidence>
<reference evidence="11" key="1">
    <citation type="submission" date="2015-02" db="EMBL/GenBank/DDBJ databases">
        <authorList>
            <person name="Gon?alves P."/>
        </authorList>
    </citation>
    <scope>NUCLEOTIDE SEQUENCE [LARGE SCALE GENOMIC DNA]</scope>
</reference>
<feature type="compositionally biased region" description="Low complexity" evidence="8">
    <location>
        <begin position="134"/>
        <end position="144"/>
    </location>
</feature>
<dbReference type="PROSITE" id="PS50157">
    <property type="entry name" value="ZINC_FINGER_C2H2_2"/>
    <property type="match status" value="1"/>
</dbReference>
<evidence type="ECO:0000256" key="1">
    <source>
        <dbReference type="ARBA" id="ARBA00004123"/>
    </source>
</evidence>
<organism evidence="10 11">
    <name type="scientific">Sporidiobolus salmonicolor</name>
    <name type="common">Yeast-like fungus</name>
    <name type="synonym">Sporobolomyces salmonicolor</name>
    <dbReference type="NCBI Taxonomy" id="5005"/>
    <lineage>
        <taxon>Eukaryota</taxon>
        <taxon>Fungi</taxon>
        <taxon>Dikarya</taxon>
        <taxon>Basidiomycota</taxon>
        <taxon>Pucciniomycotina</taxon>
        <taxon>Microbotryomycetes</taxon>
        <taxon>Sporidiobolales</taxon>
        <taxon>Sporidiobolaceae</taxon>
        <taxon>Sporobolomyces</taxon>
    </lineage>
</organism>
<feature type="region of interest" description="Disordered" evidence="8">
    <location>
        <begin position="340"/>
        <end position="362"/>
    </location>
</feature>
<dbReference type="PROSITE" id="PS00028">
    <property type="entry name" value="ZINC_FINGER_C2H2_1"/>
    <property type="match status" value="1"/>
</dbReference>
<evidence type="ECO:0000259" key="9">
    <source>
        <dbReference type="PROSITE" id="PS50157"/>
    </source>
</evidence>
<dbReference type="InterPro" id="IPR007219">
    <property type="entry name" value="XnlR_reg_dom"/>
</dbReference>
<dbReference type="Proteomes" id="UP000243876">
    <property type="component" value="Unassembled WGS sequence"/>
</dbReference>
<dbReference type="InterPro" id="IPR013087">
    <property type="entry name" value="Znf_C2H2_type"/>
</dbReference>
<dbReference type="Pfam" id="PF04082">
    <property type="entry name" value="Fungal_trans"/>
    <property type="match status" value="1"/>
</dbReference>
<feature type="region of interest" description="Disordered" evidence="8">
    <location>
        <begin position="834"/>
        <end position="885"/>
    </location>
</feature>
<dbReference type="GO" id="GO:0000978">
    <property type="term" value="F:RNA polymerase II cis-regulatory region sequence-specific DNA binding"/>
    <property type="evidence" value="ECO:0007669"/>
    <property type="project" value="InterPro"/>
</dbReference>
<dbReference type="GO" id="GO:0000981">
    <property type="term" value="F:DNA-binding transcription factor activity, RNA polymerase II-specific"/>
    <property type="evidence" value="ECO:0007669"/>
    <property type="project" value="InterPro"/>
</dbReference>
<keyword evidence="6" id="KW-0539">Nucleus</keyword>
<dbReference type="InterPro" id="IPR036236">
    <property type="entry name" value="Znf_C2H2_sf"/>
</dbReference>
<dbReference type="AlphaFoldDB" id="A0A0D6EPQ3"/>
<feature type="compositionally biased region" description="Basic and acidic residues" evidence="8">
    <location>
        <begin position="346"/>
        <end position="362"/>
    </location>
</feature>
<proteinExistence type="predicted"/>
<dbReference type="InterPro" id="IPR051059">
    <property type="entry name" value="VerF-like"/>
</dbReference>
<keyword evidence="5" id="KW-0862">Zinc</keyword>
<accession>A0A0D6EPQ3</accession>
<evidence type="ECO:0000256" key="6">
    <source>
        <dbReference type="ARBA" id="ARBA00023242"/>
    </source>
</evidence>
<dbReference type="SMART" id="SM00355">
    <property type="entry name" value="ZnF_C2H2"/>
    <property type="match status" value="2"/>
</dbReference>
<feature type="compositionally biased region" description="Polar residues" evidence="8">
    <location>
        <begin position="87"/>
        <end position="98"/>
    </location>
</feature>
<dbReference type="EMBL" id="CENE01000020">
    <property type="protein sequence ID" value="CEQ42047.1"/>
    <property type="molecule type" value="Genomic_DNA"/>
</dbReference>
<feature type="compositionally biased region" description="Polar residues" evidence="8">
    <location>
        <begin position="188"/>
        <end position="201"/>
    </location>
</feature>
<comment type="subcellular location">
    <subcellularLocation>
        <location evidence="1">Nucleus</location>
    </subcellularLocation>
</comment>
<evidence type="ECO:0000256" key="5">
    <source>
        <dbReference type="ARBA" id="ARBA00022833"/>
    </source>
</evidence>